<gene>
    <name evidence="1" type="ORF">SK128_005368</name>
</gene>
<dbReference type="EMBL" id="JAXCGZ010009563">
    <property type="protein sequence ID" value="KAK7076743.1"/>
    <property type="molecule type" value="Genomic_DNA"/>
</dbReference>
<proteinExistence type="predicted"/>
<keyword evidence="2" id="KW-1185">Reference proteome</keyword>
<name>A0AAN8X941_HALRR</name>
<dbReference type="Proteomes" id="UP001381693">
    <property type="component" value="Unassembled WGS sequence"/>
</dbReference>
<evidence type="ECO:0000313" key="2">
    <source>
        <dbReference type="Proteomes" id="UP001381693"/>
    </source>
</evidence>
<evidence type="ECO:0000313" key="1">
    <source>
        <dbReference type="EMBL" id="KAK7076743.1"/>
    </source>
</evidence>
<reference evidence="1 2" key="1">
    <citation type="submission" date="2023-11" db="EMBL/GenBank/DDBJ databases">
        <title>Halocaridina rubra genome assembly.</title>
        <authorList>
            <person name="Smith C."/>
        </authorList>
    </citation>
    <scope>NUCLEOTIDE SEQUENCE [LARGE SCALE GENOMIC DNA]</scope>
    <source>
        <strain evidence="1">EP-1</strain>
        <tissue evidence="1">Whole</tissue>
    </source>
</reference>
<protein>
    <submittedName>
        <fullName evidence="1">Uncharacterized protein</fullName>
    </submittedName>
</protein>
<sequence>MSTLQSCNSEKEQQARAICDNQPLPLTGHENPGEALVTQAVTSSLNTMQSDMVFSTPKNDTECVRDRVMFTEDGIDISVTCQVNSGMYEELQPKENTVSCVDEDGIRNGPLVFSEHAEKLDCNYAIACQSHGGKNCERACSNYGAPCPPEFYVKYKPDY</sequence>
<dbReference type="AlphaFoldDB" id="A0AAN8X941"/>
<organism evidence="1 2">
    <name type="scientific">Halocaridina rubra</name>
    <name type="common">Hawaiian red shrimp</name>
    <dbReference type="NCBI Taxonomy" id="373956"/>
    <lineage>
        <taxon>Eukaryota</taxon>
        <taxon>Metazoa</taxon>
        <taxon>Ecdysozoa</taxon>
        <taxon>Arthropoda</taxon>
        <taxon>Crustacea</taxon>
        <taxon>Multicrustacea</taxon>
        <taxon>Malacostraca</taxon>
        <taxon>Eumalacostraca</taxon>
        <taxon>Eucarida</taxon>
        <taxon>Decapoda</taxon>
        <taxon>Pleocyemata</taxon>
        <taxon>Caridea</taxon>
        <taxon>Atyoidea</taxon>
        <taxon>Atyidae</taxon>
        <taxon>Halocaridina</taxon>
    </lineage>
</organism>
<comment type="caution">
    <text evidence="1">The sequence shown here is derived from an EMBL/GenBank/DDBJ whole genome shotgun (WGS) entry which is preliminary data.</text>
</comment>
<accession>A0AAN8X941</accession>